<evidence type="ECO:0000313" key="2">
    <source>
        <dbReference type="EMBL" id="SDF78922.1"/>
    </source>
</evidence>
<feature type="region of interest" description="Disordered" evidence="1">
    <location>
        <begin position="243"/>
        <end position="266"/>
    </location>
</feature>
<keyword evidence="3" id="KW-1185">Reference proteome</keyword>
<name>A0A1G7NY14_9PROT</name>
<dbReference type="PANTHER" id="PTHR33973">
    <property type="entry name" value="OS07G0153300 PROTEIN"/>
    <property type="match status" value="1"/>
</dbReference>
<dbReference type="PANTHER" id="PTHR33973:SF4">
    <property type="entry name" value="OS07G0153300 PROTEIN"/>
    <property type="match status" value="1"/>
</dbReference>
<protein>
    <recommendedName>
        <fullName evidence="4">DUF1365 domain-containing protein</fullName>
    </recommendedName>
</protein>
<dbReference type="Proteomes" id="UP000199415">
    <property type="component" value="Unassembled WGS sequence"/>
</dbReference>
<proteinExistence type="predicted"/>
<dbReference type="Pfam" id="PF07103">
    <property type="entry name" value="DUF1365"/>
    <property type="match status" value="1"/>
</dbReference>
<evidence type="ECO:0000256" key="1">
    <source>
        <dbReference type="SAM" id="MobiDB-lite"/>
    </source>
</evidence>
<gene>
    <name evidence="2" type="ORF">SAMN05216241_102360</name>
</gene>
<accession>A0A1G7NY14</accession>
<organism evidence="2 3">
    <name type="scientific">Limimonas halophila</name>
    <dbReference type="NCBI Taxonomy" id="1082479"/>
    <lineage>
        <taxon>Bacteria</taxon>
        <taxon>Pseudomonadati</taxon>
        <taxon>Pseudomonadota</taxon>
        <taxon>Alphaproteobacteria</taxon>
        <taxon>Rhodospirillales</taxon>
        <taxon>Rhodovibrionaceae</taxon>
        <taxon>Limimonas</taxon>
    </lineage>
</organism>
<evidence type="ECO:0008006" key="4">
    <source>
        <dbReference type="Google" id="ProtNLM"/>
    </source>
</evidence>
<reference evidence="2 3" key="1">
    <citation type="submission" date="2016-10" db="EMBL/GenBank/DDBJ databases">
        <authorList>
            <person name="de Groot N.N."/>
        </authorList>
    </citation>
    <scope>NUCLEOTIDE SEQUENCE [LARGE SCALE GENOMIC DNA]</scope>
    <source>
        <strain evidence="2 3">DSM 25584</strain>
    </source>
</reference>
<dbReference type="EMBL" id="FNCE01000002">
    <property type="protein sequence ID" value="SDF78922.1"/>
    <property type="molecule type" value="Genomic_DNA"/>
</dbReference>
<dbReference type="STRING" id="1082479.SAMN05216241_102360"/>
<sequence length="266" mass="29794">MTTPALYTGGIMHNRLRPFRHRFTARVASLYVDIDDLPALSRRLWLFSHNRFNVFSVHDRDHGPRDGGPLRPWAEAQLARAGIDLDGGSIRLLCFPRMWGYVFNPLSVWFCYHRDGGLRAVLYAVANTFGDHHTYLIPAGEPAPGEPLRQGCAKRFHVSPFLPLAGHYAFRVHEPGERLRLAIRYAVDGEDTLVATQTGRRRPLTDGALLGVLARTPAMTAKVMAAIHWQALHIWRKGASFHRRPAPPSEPVSVIDPGTPCDEASR</sequence>
<evidence type="ECO:0000313" key="3">
    <source>
        <dbReference type="Proteomes" id="UP000199415"/>
    </source>
</evidence>
<dbReference type="OrthoDB" id="9778801at2"/>
<dbReference type="InterPro" id="IPR010775">
    <property type="entry name" value="DUF1365"/>
</dbReference>
<dbReference type="RefSeq" id="WP_090018975.1">
    <property type="nucleotide sequence ID" value="NZ_FNCE01000002.1"/>
</dbReference>
<dbReference type="AlphaFoldDB" id="A0A1G7NY14"/>